<reference evidence="2" key="2">
    <citation type="submission" date="2020-05" db="EMBL/GenBank/DDBJ databases">
        <authorList>
            <person name="Kim H.-S."/>
            <person name="Proctor R.H."/>
            <person name="Brown D.W."/>
        </authorList>
    </citation>
    <scope>NUCLEOTIDE SEQUENCE</scope>
    <source>
        <strain evidence="2">NRRL 20472</strain>
    </source>
</reference>
<sequence>MSTLSEAEIHALQKALKYSQADNQLLRADAQALRADNQSLRSDHRELRAENQALRNENRELRCKDHNSSSSNANDNDNSNHGSSIANPGRSGDISAFGRDVKTSSDRAASGLSQWANSASGGDGLGFDQGESSLDCGGQDSGAGQINLPSGHSGSPGLRRDDGRGQSHSSHGGVSEGDPIECRLMIERMNCRH</sequence>
<feature type="compositionally biased region" description="Low complexity" evidence="1">
    <location>
        <begin position="68"/>
        <end position="84"/>
    </location>
</feature>
<feature type="compositionally biased region" description="Basic and acidic residues" evidence="1">
    <location>
        <begin position="56"/>
        <end position="67"/>
    </location>
</feature>
<keyword evidence="3" id="KW-1185">Reference proteome</keyword>
<evidence type="ECO:0000313" key="3">
    <source>
        <dbReference type="Proteomes" id="UP000622797"/>
    </source>
</evidence>
<name>A0A8H4U3P1_9HYPO</name>
<evidence type="ECO:0000313" key="2">
    <source>
        <dbReference type="EMBL" id="KAF4969285.1"/>
    </source>
</evidence>
<feature type="region of interest" description="Disordered" evidence="1">
    <location>
        <begin position="53"/>
        <end position="102"/>
    </location>
</feature>
<dbReference type="AlphaFoldDB" id="A0A8H4U3P1"/>
<comment type="caution">
    <text evidence="2">The sequence shown here is derived from an EMBL/GenBank/DDBJ whole genome shotgun (WGS) entry which is preliminary data.</text>
</comment>
<feature type="region of interest" description="Disordered" evidence="1">
    <location>
        <begin position="120"/>
        <end position="181"/>
    </location>
</feature>
<proteinExistence type="predicted"/>
<accession>A0A8H4U3P1</accession>
<dbReference type="EMBL" id="JABEXW010000166">
    <property type="protein sequence ID" value="KAF4969285.1"/>
    <property type="molecule type" value="Genomic_DNA"/>
</dbReference>
<reference evidence="2" key="1">
    <citation type="journal article" date="2020" name="BMC Genomics">
        <title>Correction to: Identification and distribution of gene clusters required for synthesis of sphingolipid metabolism inhibitors in diverse species of the filamentous fungus Fusarium.</title>
        <authorList>
            <person name="Kim H.S."/>
            <person name="Lohmar J.M."/>
            <person name="Busman M."/>
            <person name="Brown D.W."/>
            <person name="Naumann T.A."/>
            <person name="Divon H.H."/>
            <person name="Lysoe E."/>
            <person name="Uhlig S."/>
            <person name="Proctor R.H."/>
        </authorList>
    </citation>
    <scope>NUCLEOTIDE SEQUENCE</scope>
    <source>
        <strain evidence="2">NRRL 20472</strain>
    </source>
</reference>
<feature type="compositionally biased region" description="Polar residues" evidence="1">
    <location>
        <begin position="142"/>
        <end position="153"/>
    </location>
</feature>
<dbReference type="Proteomes" id="UP000622797">
    <property type="component" value="Unassembled WGS sequence"/>
</dbReference>
<protein>
    <submittedName>
        <fullName evidence="2">Uncharacterized protein</fullName>
    </submittedName>
</protein>
<evidence type="ECO:0000256" key="1">
    <source>
        <dbReference type="SAM" id="MobiDB-lite"/>
    </source>
</evidence>
<gene>
    <name evidence="2" type="ORF">FSARC_3440</name>
</gene>
<organism evidence="2 3">
    <name type="scientific">Fusarium sarcochroum</name>
    <dbReference type="NCBI Taxonomy" id="1208366"/>
    <lineage>
        <taxon>Eukaryota</taxon>
        <taxon>Fungi</taxon>
        <taxon>Dikarya</taxon>
        <taxon>Ascomycota</taxon>
        <taxon>Pezizomycotina</taxon>
        <taxon>Sordariomycetes</taxon>
        <taxon>Hypocreomycetidae</taxon>
        <taxon>Hypocreales</taxon>
        <taxon>Nectriaceae</taxon>
        <taxon>Fusarium</taxon>
        <taxon>Fusarium lateritium species complex</taxon>
    </lineage>
</organism>